<dbReference type="EMBL" id="GBRH01257914">
    <property type="protein sequence ID" value="JAD39981.1"/>
    <property type="molecule type" value="Transcribed_RNA"/>
</dbReference>
<accession>A0A0A8ZMF5</accession>
<evidence type="ECO:0000313" key="1">
    <source>
        <dbReference type="EMBL" id="JAD39981.1"/>
    </source>
</evidence>
<reference evidence="1" key="1">
    <citation type="submission" date="2014-09" db="EMBL/GenBank/DDBJ databases">
        <authorList>
            <person name="Magalhaes I.L.F."/>
            <person name="Oliveira U."/>
            <person name="Santos F.R."/>
            <person name="Vidigal T.H.D.A."/>
            <person name="Brescovit A.D."/>
            <person name="Santos A.J."/>
        </authorList>
    </citation>
    <scope>NUCLEOTIDE SEQUENCE</scope>
    <source>
        <tissue evidence="1">Shoot tissue taken approximately 20 cm above the soil surface</tissue>
    </source>
</reference>
<proteinExistence type="predicted"/>
<sequence>MLVFGCDGVCWIDQTCG</sequence>
<name>A0A0A8ZMF5_ARUDO</name>
<organism evidence="1">
    <name type="scientific">Arundo donax</name>
    <name type="common">Giant reed</name>
    <name type="synonym">Donax arundinaceus</name>
    <dbReference type="NCBI Taxonomy" id="35708"/>
    <lineage>
        <taxon>Eukaryota</taxon>
        <taxon>Viridiplantae</taxon>
        <taxon>Streptophyta</taxon>
        <taxon>Embryophyta</taxon>
        <taxon>Tracheophyta</taxon>
        <taxon>Spermatophyta</taxon>
        <taxon>Magnoliopsida</taxon>
        <taxon>Liliopsida</taxon>
        <taxon>Poales</taxon>
        <taxon>Poaceae</taxon>
        <taxon>PACMAD clade</taxon>
        <taxon>Arundinoideae</taxon>
        <taxon>Arundineae</taxon>
        <taxon>Arundo</taxon>
    </lineage>
</organism>
<dbReference type="AlphaFoldDB" id="A0A0A8ZMF5"/>
<protein>
    <submittedName>
        <fullName evidence="1">Uncharacterized protein</fullName>
    </submittedName>
</protein>
<reference evidence="1" key="2">
    <citation type="journal article" date="2015" name="Data Brief">
        <title>Shoot transcriptome of the giant reed, Arundo donax.</title>
        <authorList>
            <person name="Barrero R.A."/>
            <person name="Guerrero F.D."/>
            <person name="Moolhuijzen P."/>
            <person name="Goolsby J.A."/>
            <person name="Tidwell J."/>
            <person name="Bellgard S.E."/>
            <person name="Bellgard M.I."/>
        </authorList>
    </citation>
    <scope>NUCLEOTIDE SEQUENCE</scope>
    <source>
        <tissue evidence="1">Shoot tissue taken approximately 20 cm above the soil surface</tissue>
    </source>
</reference>